<evidence type="ECO:0000259" key="2">
    <source>
        <dbReference type="Pfam" id="PF04055"/>
    </source>
</evidence>
<name>A0A6G2D6Z7_STREE</name>
<evidence type="ECO:0000256" key="1">
    <source>
        <dbReference type="ARBA" id="ARBA00023002"/>
    </source>
</evidence>
<dbReference type="AlphaFoldDB" id="A0A6G2D6Z7"/>
<protein>
    <submittedName>
        <fullName evidence="3">Oxygen-independent coproporphyrinogen III oxidase</fullName>
    </submittedName>
</protein>
<evidence type="ECO:0000313" key="3">
    <source>
        <dbReference type="EMBL" id="MTV64591.1"/>
    </source>
</evidence>
<organism evidence="3 4">
    <name type="scientific">Streptococcus pneumoniae</name>
    <dbReference type="NCBI Taxonomy" id="1313"/>
    <lineage>
        <taxon>Bacteria</taxon>
        <taxon>Bacillati</taxon>
        <taxon>Bacillota</taxon>
        <taxon>Bacilli</taxon>
        <taxon>Lactobacillales</taxon>
        <taxon>Streptococcaceae</taxon>
        <taxon>Streptococcus</taxon>
    </lineage>
</organism>
<dbReference type="PANTHER" id="PTHR13932:SF6">
    <property type="entry name" value="OXYGEN-INDEPENDENT COPROPORPHYRINOGEN III OXIDASE"/>
    <property type="match status" value="1"/>
</dbReference>
<comment type="caution">
    <text evidence="3">The sequence shown here is derived from an EMBL/GenBank/DDBJ whole genome shotgun (WGS) entry which is preliminary data.</text>
</comment>
<dbReference type="InterPro" id="IPR034505">
    <property type="entry name" value="Coproporphyrinogen-III_oxidase"/>
</dbReference>
<keyword evidence="1" id="KW-0560">Oxidoreductase</keyword>
<dbReference type="RefSeq" id="WP_330162946.1">
    <property type="nucleotide sequence ID" value="NZ_WNHJ01001030.1"/>
</dbReference>
<dbReference type="GO" id="GO:0005737">
    <property type="term" value="C:cytoplasm"/>
    <property type="evidence" value="ECO:0007669"/>
    <property type="project" value="TreeGrafter"/>
</dbReference>
<dbReference type="Proteomes" id="UP000474228">
    <property type="component" value="Unassembled WGS sequence"/>
</dbReference>
<feature type="non-terminal residue" evidence="3">
    <location>
        <position position="1"/>
    </location>
</feature>
<gene>
    <name evidence="3" type="ORF">GM539_14760</name>
</gene>
<dbReference type="PANTHER" id="PTHR13932">
    <property type="entry name" value="COPROPORPHYRINIGEN III OXIDASE"/>
    <property type="match status" value="1"/>
</dbReference>
<dbReference type="InterPro" id="IPR007197">
    <property type="entry name" value="rSAM"/>
</dbReference>
<dbReference type="InterPro" id="IPR058240">
    <property type="entry name" value="rSAM_sf"/>
</dbReference>
<dbReference type="GO" id="GO:0051989">
    <property type="term" value="F:coproporphyrinogen dehydrogenase activity"/>
    <property type="evidence" value="ECO:0007669"/>
    <property type="project" value="TreeGrafter"/>
</dbReference>
<sequence>YQVEQLHLGGGTPTFLSSTQMSRLIALLEQHFKFAPEAERGIEIDPRSLADGMLQHLRNLGFNRVSYGIQDFNDAVQLAVN</sequence>
<proteinExistence type="predicted"/>
<dbReference type="Pfam" id="PF04055">
    <property type="entry name" value="Radical_SAM"/>
    <property type="match status" value="1"/>
</dbReference>
<feature type="non-terminal residue" evidence="3">
    <location>
        <position position="81"/>
    </location>
</feature>
<reference evidence="3 4" key="1">
    <citation type="submission" date="2019-11" db="EMBL/GenBank/DDBJ databases">
        <title>Growth characteristics of pneumococcus vary with the chemical composition of the capsule and with environmental conditions.</title>
        <authorList>
            <person name="Tothpal A."/>
            <person name="Desobry K."/>
            <person name="Joshi S."/>
            <person name="Wyllie A.L."/>
            <person name="Weinberger D.M."/>
        </authorList>
    </citation>
    <scope>NUCLEOTIDE SEQUENCE [LARGE SCALE GENOMIC DNA]</scope>
    <source>
        <strain evidence="4">pnumococcus22F</strain>
    </source>
</reference>
<accession>A0A6G2D6Z7</accession>
<evidence type="ECO:0000313" key="4">
    <source>
        <dbReference type="Proteomes" id="UP000474228"/>
    </source>
</evidence>
<dbReference type="GO" id="GO:0006782">
    <property type="term" value="P:protoporphyrinogen IX biosynthetic process"/>
    <property type="evidence" value="ECO:0007669"/>
    <property type="project" value="TreeGrafter"/>
</dbReference>
<dbReference type="EMBL" id="WNHJ01001030">
    <property type="protein sequence ID" value="MTV64591.1"/>
    <property type="molecule type" value="Genomic_DNA"/>
</dbReference>
<dbReference type="SUPFAM" id="SSF102114">
    <property type="entry name" value="Radical SAM enzymes"/>
    <property type="match status" value="1"/>
</dbReference>
<feature type="domain" description="Radical SAM core" evidence="2">
    <location>
        <begin position="3"/>
        <end position="77"/>
    </location>
</feature>
<dbReference type="GO" id="GO:0051539">
    <property type="term" value="F:4 iron, 4 sulfur cluster binding"/>
    <property type="evidence" value="ECO:0007669"/>
    <property type="project" value="TreeGrafter"/>
</dbReference>